<feature type="domain" description="UBC core" evidence="13">
    <location>
        <begin position="4"/>
        <end position="157"/>
    </location>
</feature>
<dbReference type="GO" id="GO:0005634">
    <property type="term" value="C:nucleus"/>
    <property type="evidence" value="ECO:0007669"/>
    <property type="project" value="UniProtKB-SubCell"/>
</dbReference>
<evidence type="ECO:0000313" key="15">
    <source>
        <dbReference type="Proteomes" id="UP000241890"/>
    </source>
</evidence>
<evidence type="ECO:0000256" key="6">
    <source>
        <dbReference type="ARBA" id="ARBA00022840"/>
    </source>
</evidence>
<feature type="compositionally biased region" description="Basic and acidic residues" evidence="12">
    <location>
        <begin position="1"/>
        <end position="21"/>
    </location>
</feature>
<dbReference type="EMBL" id="BEYU01000040">
    <property type="protein sequence ID" value="GBG28406.1"/>
    <property type="molecule type" value="Genomic_DNA"/>
</dbReference>
<dbReference type="InterPro" id="IPR016135">
    <property type="entry name" value="UBQ-conjugating_enzyme/RWD"/>
</dbReference>
<dbReference type="PROSITE" id="PS00183">
    <property type="entry name" value="UBC_1"/>
    <property type="match status" value="1"/>
</dbReference>
<dbReference type="GO" id="GO:0005524">
    <property type="term" value="F:ATP binding"/>
    <property type="evidence" value="ECO:0007669"/>
    <property type="project" value="UniProtKB-UniRule"/>
</dbReference>
<evidence type="ECO:0000256" key="10">
    <source>
        <dbReference type="PROSITE-ProRule" id="PRU10133"/>
    </source>
</evidence>
<dbReference type="FunCoup" id="A0A2R5GBN6">
    <property type="interactions" value="508"/>
</dbReference>
<evidence type="ECO:0000313" key="14">
    <source>
        <dbReference type="EMBL" id="GBG28406.1"/>
    </source>
</evidence>
<dbReference type="InterPro" id="IPR050113">
    <property type="entry name" value="Ub_conjugating_enzyme"/>
</dbReference>
<dbReference type="OrthoDB" id="6600758at2759"/>
<feature type="region of interest" description="Disordered" evidence="12">
    <location>
        <begin position="1"/>
        <end position="30"/>
    </location>
</feature>
<reference evidence="14 15" key="1">
    <citation type="submission" date="2017-12" db="EMBL/GenBank/DDBJ databases">
        <title>Sequencing, de novo assembly and annotation of complete genome of a new Thraustochytrid species, strain FCC1311.</title>
        <authorList>
            <person name="Sedici K."/>
            <person name="Godart F."/>
            <person name="Aiese Cigliano R."/>
            <person name="Sanseverino W."/>
            <person name="Barakat M."/>
            <person name="Ortet P."/>
            <person name="Marechal E."/>
            <person name="Cagnac O."/>
            <person name="Amato A."/>
        </authorList>
    </citation>
    <scope>NUCLEOTIDE SEQUENCE [LARGE SCALE GENOMIC DNA]</scope>
</reference>
<dbReference type="CDD" id="cd23798">
    <property type="entry name" value="UBCc_UBE2I"/>
    <property type="match status" value="1"/>
</dbReference>
<evidence type="ECO:0000256" key="9">
    <source>
        <dbReference type="ARBA" id="ARBA00044296"/>
    </source>
</evidence>
<evidence type="ECO:0000256" key="2">
    <source>
        <dbReference type="ARBA" id="ARBA00004718"/>
    </source>
</evidence>
<organism evidence="14 15">
    <name type="scientific">Hondaea fermentalgiana</name>
    <dbReference type="NCBI Taxonomy" id="2315210"/>
    <lineage>
        <taxon>Eukaryota</taxon>
        <taxon>Sar</taxon>
        <taxon>Stramenopiles</taxon>
        <taxon>Bigyra</taxon>
        <taxon>Labyrinthulomycetes</taxon>
        <taxon>Thraustochytrida</taxon>
        <taxon>Thraustochytriidae</taxon>
        <taxon>Hondaea</taxon>
    </lineage>
</organism>
<evidence type="ECO:0000256" key="7">
    <source>
        <dbReference type="ARBA" id="ARBA00023242"/>
    </source>
</evidence>
<dbReference type="InterPro" id="IPR000608">
    <property type="entry name" value="UBC"/>
</dbReference>
<dbReference type="PROSITE" id="PS50127">
    <property type="entry name" value="UBC_2"/>
    <property type="match status" value="1"/>
</dbReference>
<keyword evidence="15" id="KW-1185">Reference proteome</keyword>
<keyword evidence="3" id="KW-0808">Transferase</keyword>
<keyword evidence="6 11" id="KW-0067">ATP-binding</keyword>
<keyword evidence="7" id="KW-0539">Nucleus</keyword>
<dbReference type="AlphaFoldDB" id="A0A2R5GBN6"/>
<evidence type="ECO:0000256" key="5">
    <source>
        <dbReference type="ARBA" id="ARBA00022786"/>
    </source>
</evidence>
<dbReference type="Gene3D" id="3.10.110.10">
    <property type="entry name" value="Ubiquitin Conjugating Enzyme"/>
    <property type="match status" value="1"/>
</dbReference>
<proteinExistence type="inferred from homology"/>
<evidence type="ECO:0000256" key="8">
    <source>
        <dbReference type="ARBA" id="ARBA00039165"/>
    </source>
</evidence>
<evidence type="ECO:0000256" key="12">
    <source>
        <dbReference type="SAM" id="MobiDB-lite"/>
    </source>
</evidence>
<dbReference type="FunFam" id="3.10.110.10:FF:000035">
    <property type="entry name" value="SUMO-conjugating enzyme ubc9"/>
    <property type="match status" value="1"/>
</dbReference>
<dbReference type="SUPFAM" id="SSF54495">
    <property type="entry name" value="UBC-like"/>
    <property type="match status" value="1"/>
</dbReference>
<dbReference type="PANTHER" id="PTHR24067">
    <property type="entry name" value="UBIQUITIN-CONJUGATING ENZYME E2"/>
    <property type="match status" value="1"/>
</dbReference>
<dbReference type="InterPro" id="IPR023313">
    <property type="entry name" value="UBQ-conjugating_AS"/>
</dbReference>
<evidence type="ECO:0000259" key="13">
    <source>
        <dbReference type="PROSITE" id="PS50127"/>
    </source>
</evidence>
<keyword evidence="5 11" id="KW-0833">Ubl conjugation pathway</keyword>
<name>A0A2R5GBN6_9STRA</name>
<gene>
    <name evidence="14" type="ORF">FCC1311_046292</name>
</gene>
<comment type="subcellular location">
    <subcellularLocation>
        <location evidence="1">Nucleus</location>
    </subcellularLocation>
</comment>
<dbReference type="Proteomes" id="UP000241890">
    <property type="component" value="Unassembled WGS sequence"/>
</dbReference>
<dbReference type="GO" id="GO:0005694">
    <property type="term" value="C:chromosome"/>
    <property type="evidence" value="ECO:0007669"/>
    <property type="project" value="UniProtKB-ARBA"/>
</dbReference>
<accession>A0A2R5GBN6</accession>
<protein>
    <recommendedName>
        <fullName evidence="8">SUMO-conjugating enzyme UBC9</fullName>
    </recommendedName>
    <alternativeName>
        <fullName evidence="9">Ubiquitin carrier protein 9</fullName>
    </alternativeName>
</protein>
<comment type="similarity">
    <text evidence="11">Belongs to the ubiquitin-conjugating enzyme family.</text>
</comment>
<evidence type="ECO:0000256" key="11">
    <source>
        <dbReference type="RuleBase" id="RU362109"/>
    </source>
</evidence>
<feature type="active site" description="Glycyl thioester intermediate" evidence="10">
    <location>
        <position position="93"/>
    </location>
</feature>
<evidence type="ECO:0000256" key="4">
    <source>
        <dbReference type="ARBA" id="ARBA00022741"/>
    </source>
</evidence>
<sequence>MADFAKRRLTEERKQWRKDHPPGFYARPKRNEDGSTNLMFWECAIPGKADTLWEGGLFHMTFAFPEDYPSSPPKVQFVPVLFHPNVYPSGTVCLSILNADEDWNPSLTVRHLLLGIQDLLDNPNPDSPAQAEPYKLFTTDLEAYRARVKIEVRNNPPIS</sequence>
<dbReference type="GO" id="GO:0019787">
    <property type="term" value="F:ubiquitin-like protein transferase activity"/>
    <property type="evidence" value="ECO:0007669"/>
    <property type="project" value="UniProtKB-ARBA"/>
</dbReference>
<keyword evidence="4 11" id="KW-0547">Nucleotide-binding</keyword>
<dbReference type="InParanoid" id="A0A2R5GBN6"/>
<dbReference type="Pfam" id="PF00179">
    <property type="entry name" value="UQ_con"/>
    <property type="match status" value="1"/>
</dbReference>
<comment type="pathway">
    <text evidence="2">Protein modification; protein sumoylation.</text>
</comment>
<comment type="caution">
    <text evidence="14">The sequence shown here is derived from an EMBL/GenBank/DDBJ whole genome shotgun (WGS) entry which is preliminary data.</text>
</comment>
<dbReference type="SMART" id="SM00212">
    <property type="entry name" value="UBCc"/>
    <property type="match status" value="1"/>
</dbReference>
<evidence type="ECO:0000256" key="1">
    <source>
        <dbReference type="ARBA" id="ARBA00004123"/>
    </source>
</evidence>
<evidence type="ECO:0000256" key="3">
    <source>
        <dbReference type="ARBA" id="ARBA00022679"/>
    </source>
</evidence>